<keyword evidence="1" id="KW-0614">Plasmid</keyword>
<proteinExistence type="predicted"/>
<reference evidence="1" key="1">
    <citation type="submission" date="2010-02" db="EMBL/GenBank/DDBJ databases">
        <authorList>
            <person name="Genoscope - CEA"/>
        </authorList>
    </citation>
    <scope>NUCLEOTIDE SEQUENCE</scope>
    <source>
        <plasmid evidence="1">VIBNI_pA</plasmid>
    </source>
</reference>
<accession>A0A9P1NK86</accession>
<dbReference type="EMBL" id="FP893246">
    <property type="protein sequence ID" value="CBJ93111.1"/>
    <property type="molecule type" value="Genomic_DNA"/>
</dbReference>
<sequence>MSVKSTGLPIICDECGQPITSHDDAYVEWIEPTFNVPQDVRIVHAAHSSPNKPNGNCFKHTAHFHRCDMDLPAIKSDPNEMTRLGLI</sequence>
<gene>
    <name evidence="1" type="ORF">VIBNI_0074</name>
</gene>
<evidence type="ECO:0000313" key="1">
    <source>
        <dbReference type="EMBL" id="CBJ93111.1"/>
    </source>
</evidence>
<name>A0A9P1NK86_9VIBR</name>
<dbReference type="AlphaFoldDB" id="A0A9P1NK86"/>
<organism evidence="1">
    <name type="scientific">Vibrio nigripulchritudo</name>
    <dbReference type="NCBI Taxonomy" id="28173"/>
    <lineage>
        <taxon>Bacteria</taxon>
        <taxon>Pseudomonadati</taxon>
        <taxon>Pseudomonadota</taxon>
        <taxon>Gammaproteobacteria</taxon>
        <taxon>Vibrionales</taxon>
        <taxon>Vibrionaceae</taxon>
        <taxon>Vibrio</taxon>
    </lineage>
</organism>
<geneLocation type="plasmid" evidence="1">
    <name>VIBNI_pA</name>
</geneLocation>
<protein>
    <submittedName>
        <fullName evidence="1">Uncharacterized protein</fullName>
    </submittedName>
</protein>